<dbReference type="EMBL" id="JACRTA010000003">
    <property type="protein sequence ID" value="MBC8569108.1"/>
    <property type="molecule type" value="Genomic_DNA"/>
</dbReference>
<dbReference type="PANTHER" id="PTHR43586:SF21">
    <property type="entry name" value="PYRIDOXAL PHOSPHATE (PLP)-DEPENDENT ASPARTATE AMINOTRANSFERASE SUPERFAMILY"/>
    <property type="match status" value="1"/>
</dbReference>
<evidence type="ECO:0000313" key="2">
    <source>
        <dbReference type="EMBL" id="MBC8569108.1"/>
    </source>
</evidence>
<evidence type="ECO:0000259" key="1">
    <source>
        <dbReference type="Pfam" id="PF00266"/>
    </source>
</evidence>
<dbReference type="InterPro" id="IPR015424">
    <property type="entry name" value="PyrdxlP-dep_Trfase"/>
</dbReference>
<dbReference type="SUPFAM" id="SSF53383">
    <property type="entry name" value="PLP-dependent transferases"/>
    <property type="match status" value="1"/>
</dbReference>
<dbReference type="Gene3D" id="3.40.640.10">
    <property type="entry name" value="Type I PLP-dependent aspartate aminotransferase-like (Major domain)"/>
    <property type="match status" value="1"/>
</dbReference>
<name>A0A926E9V3_9FIRM</name>
<dbReference type="InterPro" id="IPR015422">
    <property type="entry name" value="PyrdxlP-dep_Trfase_small"/>
</dbReference>
<comment type="caution">
    <text evidence="2">The sequence shown here is derived from an EMBL/GenBank/DDBJ whole genome shotgun (WGS) entry which is preliminary data.</text>
</comment>
<dbReference type="RefSeq" id="WP_177267780.1">
    <property type="nucleotide sequence ID" value="NZ_JACRTA010000003.1"/>
</dbReference>
<dbReference type="InterPro" id="IPR015421">
    <property type="entry name" value="PyrdxlP-dep_Trfase_major"/>
</dbReference>
<dbReference type="Gene3D" id="3.90.1150.10">
    <property type="entry name" value="Aspartate Aminotransferase, domain 1"/>
    <property type="match status" value="1"/>
</dbReference>
<dbReference type="PANTHER" id="PTHR43586">
    <property type="entry name" value="CYSTEINE DESULFURASE"/>
    <property type="match status" value="1"/>
</dbReference>
<feature type="domain" description="Aminotransferase class V" evidence="1">
    <location>
        <begin position="28"/>
        <end position="291"/>
    </location>
</feature>
<accession>A0A926E9V3</accession>
<dbReference type="NCBIfam" id="TIGR01976">
    <property type="entry name" value="am_tr_V_VC1184"/>
    <property type="match status" value="1"/>
</dbReference>
<feature type="domain" description="Aminotransferase class V" evidence="1">
    <location>
        <begin position="309"/>
        <end position="411"/>
    </location>
</feature>
<dbReference type="InterPro" id="IPR011340">
    <property type="entry name" value="Cys_dSase-rel"/>
</dbReference>
<protein>
    <submittedName>
        <fullName evidence="2">Cysteine desulfurase-like protein</fullName>
    </submittedName>
</protein>
<dbReference type="Pfam" id="PF00266">
    <property type="entry name" value="Aminotran_5"/>
    <property type="match status" value="2"/>
</dbReference>
<dbReference type="InterPro" id="IPR000192">
    <property type="entry name" value="Aminotrans_V_dom"/>
</dbReference>
<dbReference type="GO" id="GO:0003824">
    <property type="term" value="F:catalytic activity"/>
    <property type="evidence" value="ECO:0007669"/>
    <property type="project" value="UniProtKB-ARBA"/>
</dbReference>
<proteinExistence type="predicted"/>
<reference evidence="2" key="1">
    <citation type="submission" date="2020-08" db="EMBL/GenBank/DDBJ databases">
        <title>Genome public.</title>
        <authorList>
            <person name="Liu C."/>
            <person name="Sun Q."/>
        </authorList>
    </citation>
    <scope>NUCLEOTIDE SEQUENCE</scope>
    <source>
        <strain evidence="2">NSJ-24</strain>
    </source>
</reference>
<organism evidence="2 3">
    <name type="scientific">Lentihominibacter hominis</name>
    <dbReference type="NCBI Taxonomy" id="2763645"/>
    <lineage>
        <taxon>Bacteria</taxon>
        <taxon>Bacillati</taxon>
        <taxon>Bacillota</taxon>
        <taxon>Clostridia</taxon>
        <taxon>Peptostreptococcales</taxon>
        <taxon>Anaerovoracaceae</taxon>
        <taxon>Lentihominibacter</taxon>
    </lineage>
</organism>
<sequence>MSFKFDVEEVRRQFPACSLEIDGIPIAYLDGPGGTQVPHQVLNAITGYLINDNANEDGNFKAGLQARNIEASAREAAADFLGCEPEEIGFNCSSTQNCYNLAINLSKEFKPGDELIITEIDHRCNSAPWKSLERLGCIVKTVRLDTDTQQLDFQDFESKLSEKTKVVAINWASNALGTITDVKKFIDAAHRYGAITVVDAVHYAAHLPIDVKDIDTDALLCSPYKWFGPHMGVIYLKKEIIARLDFNNAKADDIKEGARKFHMGTPQYEQLCGIREAVNFIASLGEKYADEFIDELRGLDGRRKNIVAGMLAIDTYEAPLAEKLRKGLRRIEGVNVYGPAEGEPRTPTVVFTMDKYNPDFVTRIFGSKAINSWNGDFYAVEAIEAMGLSESGGVIRLGLAPYCTEADIDRVLSTVNSIAAGEYNSFGE</sequence>
<keyword evidence="3" id="KW-1185">Reference proteome</keyword>
<gene>
    <name evidence="2" type="ORF">H8692_10100</name>
</gene>
<dbReference type="AlphaFoldDB" id="A0A926E9V3"/>
<dbReference type="Proteomes" id="UP000610862">
    <property type="component" value="Unassembled WGS sequence"/>
</dbReference>
<evidence type="ECO:0000313" key="3">
    <source>
        <dbReference type="Proteomes" id="UP000610862"/>
    </source>
</evidence>